<protein>
    <recommendedName>
        <fullName evidence="4">Retrovirus-related Pol polyprotein from transposon TNT 1-94</fullName>
    </recommendedName>
</protein>
<dbReference type="PANTHER" id="PTHR35317:SF27">
    <property type="entry name" value="RETROVIRUS-RELATED POL POLYPROTEIN FROM TRANSPOSON TNT 1-94"/>
    <property type="match status" value="1"/>
</dbReference>
<sequence>MKAGEGVSEYFSRVLSVANKMRTHGEQMQDVTVVEKILKSLSEKFNYVVCSIEESKDIDQLSIDELQSSLIVHEPKFQRHTGEEQALKITSEDTFGARGRGRGRDWDDEEDNETVNAENDGAVSGEEEEVTKELVGSPQTGENGKESSSSDEGRARRPPGLDERLSGGRDDKAPHIGCVSEVSESVRSLPSS</sequence>
<feature type="compositionally biased region" description="Basic and acidic residues" evidence="1">
    <location>
        <begin position="151"/>
        <end position="174"/>
    </location>
</feature>
<name>A0A5J4ZY93_9ASTE</name>
<feature type="compositionally biased region" description="Polar residues" evidence="1">
    <location>
        <begin position="182"/>
        <end position="192"/>
    </location>
</feature>
<feature type="compositionally biased region" description="Basic and acidic residues" evidence="1">
    <location>
        <begin position="77"/>
        <end position="86"/>
    </location>
</feature>
<evidence type="ECO:0000256" key="1">
    <source>
        <dbReference type="SAM" id="MobiDB-lite"/>
    </source>
</evidence>
<dbReference type="OrthoDB" id="2013098at2759"/>
<keyword evidence="3" id="KW-1185">Reference proteome</keyword>
<dbReference type="EMBL" id="CM018048">
    <property type="protein sequence ID" value="KAA8522021.1"/>
    <property type="molecule type" value="Genomic_DNA"/>
</dbReference>
<evidence type="ECO:0000313" key="2">
    <source>
        <dbReference type="EMBL" id="KAA8522021.1"/>
    </source>
</evidence>
<organism evidence="2 3">
    <name type="scientific">Nyssa sinensis</name>
    <dbReference type="NCBI Taxonomy" id="561372"/>
    <lineage>
        <taxon>Eukaryota</taxon>
        <taxon>Viridiplantae</taxon>
        <taxon>Streptophyta</taxon>
        <taxon>Embryophyta</taxon>
        <taxon>Tracheophyta</taxon>
        <taxon>Spermatophyta</taxon>
        <taxon>Magnoliopsida</taxon>
        <taxon>eudicotyledons</taxon>
        <taxon>Gunneridae</taxon>
        <taxon>Pentapetalae</taxon>
        <taxon>asterids</taxon>
        <taxon>Cornales</taxon>
        <taxon>Nyssaceae</taxon>
        <taxon>Nyssa</taxon>
    </lineage>
</organism>
<evidence type="ECO:0000313" key="3">
    <source>
        <dbReference type="Proteomes" id="UP000325577"/>
    </source>
</evidence>
<gene>
    <name evidence="2" type="ORF">F0562_012665</name>
</gene>
<dbReference type="AlphaFoldDB" id="A0A5J4ZY93"/>
<feature type="region of interest" description="Disordered" evidence="1">
    <location>
        <begin position="77"/>
        <end position="192"/>
    </location>
</feature>
<dbReference type="Pfam" id="PF14223">
    <property type="entry name" value="Retrotran_gag_2"/>
    <property type="match status" value="1"/>
</dbReference>
<dbReference type="PANTHER" id="PTHR35317">
    <property type="entry name" value="OS04G0629600 PROTEIN"/>
    <property type="match status" value="1"/>
</dbReference>
<reference evidence="2 3" key="1">
    <citation type="submission" date="2019-09" db="EMBL/GenBank/DDBJ databases">
        <title>A chromosome-level genome assembly of the Chinese tupelo Nyssa sinensis.</title>
        <authorList>
            <person name="Yang X."/>
            <person name="Kang M."/>
            <person name="Yang Y."/>
            <person name="Xiong H."/>
            <person name="Wang M."/>
            <person name="Zhang Z."/>
            <person name="Wang Z."/>
            <person name="Wu H."/>
            <person name="Ma T."/>
            <person name="Liu J."/>
            <person name="Xi Z."/>
        </authorList>
    </citation>
    <scope>NUCLEOTIDE SEQUENCE [LARGE SCALE GENOMIC DNA]</scope>
    <source>
        <strain evidence="2">J267</strain>
        <tissue evidence="2">Leaf</tissue>
    </source>
</reference>
<evidence type="ECO:0008006" key="4">
    <source>
        <dbReference type="Google" id="ProtNLM"/>
    </source>
</evidence>
<dbReference type="Proteomes" id="UP000325577">
    <property type="component" value="Linkage Group LG5"/>
</dbReference>
<accession>A0A5J4ZY93</accession>
<proteinExistence type="predicted"/>